<name>A0ABT4X7J4_9BACI</name>
<proteinExistence type="predicted"/>
<dbReference type="PROSITE" id="PS51000">
    <property type="entry name" value="HTH_DEOR_2"/>
    <property type="match status" value="1"/>
</dbReference>
<protein>
    <recommendedName>
        <fullName evidence="1">Lactose phosphotransferase system repressor</fullName>
    </recommendedName>
</protein>
<dbReference type="InterPro" id="IPR018356">
    <property type="entry name" value="Tscrpt_reg_HTH_DeoR_CS"/>
</dbReference>
<dbReference type="InterPro" id="IPR036388">
    <property type="entry name" value="WH-like_DNA-bd_sf"/>
</dbReference>
<evidence type="ECO:0000256" key="2">
    <source>
        <dbReference type="ARBA" id="ARBA00022491"/>
    </source>
</evidence>
<dbReference type="PANTHER" id="PTHR30363:SF4">
    <property type="entry name" value="GLYCEROL-3-PHOSPHATE REGULON REPRESSOR"/>
    <property type="match status" value="1"/>
</dbReference>
<accession>A0ABT4X7J4</accession>
<dbReference type="Gene3D" id="3.40.50.1360">
    <property type="match status" value="1"/>
</dbReference>
<evidence type="ECO:0000256" key="4">
    <source>
        <dbReference type="ARBA" id="ARBA00023125"/>
    </source>
</evidence>
<organism evidence="8 9">
    <name type="scientific">Bacillus changyiensis</name>
    <dbReference type="NCBI Taxonomy" id="3004103"/>
    <lineage>
        <taxon>Bacteria</taxon>
        <taxon>Bacillati</taxon>
        <taxon>Bacillota</taxon>
        <taxon>Bacilli</taxon>
        <taxon>Bacillales</taxon>
        <taxon>Bacillaceae</taxon>
        <taxon>Bacillus</taxon>
    </lineage>
</organism>
<dbReference type="Pfam" id="PF00455">
    <property type="entry name" value="DeoRC"/>
    <property type="match status" value="1"/>
</dbReference>
<dbReference type="PROSITE" id="PS00894">
    <property type="entry name" value="HTH_DEOR_1"/>
    <property type="match status" value="1"/>
</dbReference>
<reference evidence="8 9" key="1">
    <citation type="submission" date="2023-01" db="EMBL/GenBank/DDBJ databases">
        <title>Bacillus changyiensis sp. nov., isolated from a coastal deposit.</title>
        <authorList>
            <person name="Xiao G."/>
            <person name="Lai Q."/>
            <person name="Hu Z."/>
            <person name="Shao Z."/>
        </authorList>
    </citation>
    <scope>NUCLEOTIDE SEQUENCE [LARGE SCALE GENOMIC DNA]</scope>
    <source>
        <strain evidence="8 9">CLL-7-23</strain>
    </source>
</reference>
<dbReference type="PRINTS" id="PR00037">
    <property type="entry name" value="HTHLACR"/>
</dbReference>
<dbReference type="InterPro" id="IPR037171">
    <property type="entry name" value="NagB/RpiA_transferase-like"/>
</dbReference>
<evidence type="ECO:0000256" key="6">
    <source>
        <dbReference type="ARBA" id="ARBA00024937"/>
    </source>
</evidence>
<comment type="caution">
    <text evidence="8">The sequence shown here is derived from an EMBL/GenBank/DDBJ whole genome shotgun (WGS) entry which is preliminary data.</text>
</comment>
<dbReference type="InterPro" id="IPR014036">
    <property type="entry name" value="DeoR-like_C"/>
</dbReference>
<keyword evidence="2" id="KW-0678">Repressor</keyword>
<keyword evidence="9" id="KW-1185">Reference proteome</keyword>
<keyword evidence="5" id="KW-0804">Transcription</keyword>
<evidence type="ECO:0000256" key="5">
    <source>
        <dbReference type="ARBA" id="ARBA00023163"/>
    </source>
</evidence>
<dbReference type="PANTHER" id="PTHR30363">
    <property type="entry name" value="HTH-TYPE TRANSCRIPTIONAL REGULATOR SRLR-RELATED"/>
    <property type="match status" value="1"/>
</dbReference>
<dbReference type="EMBL" id="JAQKAB010000008">
    <property type="protein sequence ID" value="MDA7027381.1"/>
    <property type="molecule type" value="Genomic_DNA"/>
</dbReference>
<keyword evidence="3" id="KW-0805">Transcription regulation</keyword>
<feature type="domain" description="HTH deoR-type" evidence="7">
    <location>
        <begin position="3"/>
        <end position="58"/>
    </location>
</feature>
<dbReference type="SUPFAM" id="SSF46785">
    <property type="entry name" value="Winged helix' DNA-binding domain"/>
    <property type="match status" value="1"/>
</dbReference>
<dbReference type="InterPro" id="IPR036390">
    <property type="entry name" value="WH_DNA-bd_sf"/>
</dbReference>
<dbReference type="RefSeq" id="WP_271341223.1">
    <property type="nucleotide sequence ID" value="NZ_JAQKAB010000008.1"/>
</dbReference>
<dbReference type="InterPro" id="IPR001034">
    <property type="entry name" value="DeoR_HTH"/>
</dbReference>
<dbReference type="SUPFAM" id="SSF100950">
    <property type="entry name" value="NagB/RpiA/CoA transferase-like"/>
    <property type="match status" value="1"/>
</dbReference>
<dbReference type="Proteomes" id="UP001211894">
    <property type="component" value="Unassembled WGS sequence"/>
</dbReference>
<dbReference type="Gene3D" id="1.10.10.10">
    <property type="entry name" value="Winged helix-like DNA-binding domain superfamily/Winged helix DNA-binding domain"/>
    <property type="match status" value="1"/>
</dbReference>
<dbReference type="Pfam" id="PF08220">
    <property type="entry name" value="HTH_DeoR"/>
    <property type="match status" value="1"/>
</dbReference>
<dbReference type="GO" id="GO:0003677">
    <property type="term" value="F:DNA binding"/>
    <property type="evidence" value="ECO:0007669"/>
    <property type="project" value="UniProtKB-KW"/>
</dbReference>
<sequence>MIKEDRFHLILDSIEKKSIVEVSDLSKALKVTETTIRRDLSELEERGLLMRIHGGAKKKTVLTYTELTNSQKQTINVEKKKEIAKKCGSLIKDNDIIFISSGTTNDFMFEYVNANHVNVITNSIHIFNRIKDRSNFDVVLSGGRYRQRTGTFVGYFANQLLNEIKVTKAFVGTNGISDLNLTTANEEEGNGLRVILDHAHERYVLADSTKFNVQAFFSFYNVENINAIITDSEINHEVEDYYKRFTRIIK</sequence>
<evidence type="ECO:0000313" key="8">
    <source>
        <dbReference type="EMBL" id="MDA7027381.1"/>
    </source>
</evidence>
<evidence type="ECO:0000259" key="7">
    <source>
        <dbReference type="PROSITE" id="PS51000"/>
    </source>
</evidence>
<dbReference type="InterPro" id="IPR050313">
    <property type="entry name" value="Carb_Metab_HTH_regulators"/>
</dbReference>
<evidence type="ECO:0000256" key="3">
    <source>
        <dbReference type="ARBA" id="ARBA00023015"/>
    </source>
</evidence>
<dbReference type="SMART" id="SM01134">
    <property type="entry name" value="DeoRC"/>
    <property type="match status" value="1"/>
</dbReference>
<keyword evidence="4 8" id="KW-0238">DNA-binding</keyword>
<dbReference type="SMART" id="SM00420">
    <property type="entry name" value="HTH_DEOR"/>
    <property type="match status" value="1"/>
</dbReference>
<evidence type="ECO:0000313" key="9">
    <source>
        <dbReference type="Proteomes" id="UP001211894"/>
    </source>
</evidence>
<evidence type="ECO:0000256" key="1">
    <source>
        <dbReference type="ARBA" id="ARBA00021390"/>
    </source>
</evidence>
<gene>
    <name evidence="8" type="ORF">PJ311_12360</name>
</gene>
<comment type="function">
    <text evidence="6">Repressor of the lactose catabolism operon. Galactose-6-phosphate is the inducer.</text>
</comment>